<comment type="caution">
    <text evidence="1">The sequence shown here is derived from an EMBL/GenBank/DDBJ whole genome shotgun (WGS) entry which is preliminary data.</text>
</comment>
<dbReference type="EMBL" id="QNRF01000005">
    <property type="protein sequence ID" value="RBO82647.1"/>
    <property type="molecule type" value="Genomic_DNA"/>
</dbReference>
<evidence type="ECO:0000313" key="1">
    <source>
        <dbReference type="EMBL" id="RBO82647.1"/>
    </source>
</evidence>
<sequence>MNLNSAEIETIGLCISLEAIDEVVNHALLDIRTSSKNPENAEVYFKDSIHRSLFLIRFLDFSGESGDSKLTGVTGSCIKVLKHACENKNFNIHDSVGELDVALKNLDDWLNFKLPLKLWLPTLDLEATINVSRFDFLYIAGNHSKHNISRLTGVSKKIHKVLAEHNYDVPLEVIPLALEDFQEHLSENYFIYYGTWMVQLLNDVRWGIQRYLEPMYSACYKQGDDGGSYQYEYPLDLHSEVAKQWFWRLMNHIRSNPYVNKFSAPYYLKGQSSLERGASDYV</sequence>
<dbReference type="RefSeq" id="WP_113874610.1">
    <property type="nucleotide sequence ID" value="NZ_QNRF01000005.1"/>
</dbReference>
<evidence type="ECO:0000313" key="2">
    <source>
        <dbReference type="Proteomes" id="UP000252086"/>
    </source>
</evidence>
<gene>
    <name evidence="1" type="ORF">DFP76_105112</name>
</gene>
<organism evidence="1 2">
    <name type="scientific">Marinomonas aquiplantarum</name>
    <dbReference type="NCBI Taxonomy" id="491951"/>
    <lineage>
        <taxon>Bacteria</taxon>
        <taxon>Pseudomonadati</taxon>
        <taxon>Pseudomonadota</taxon>
        <taxon>Gammaproteobacteria</taxon>
        <taxon>Oceanospirillales</taxon>
        <taxon>Oceanospirillaceae</taxon>
        <taxon>Marinomonas</taxon>
    </lineage>
</organism>
<dbReference type="OrthoDB" id="1678715at2"/>
<protein>
    <submittedName>
        <fullName evidence="1">Uncharacterized protein</fullName>
    </submittedName>
</protein>
<dbReference type="Proteomes" id="UP000252086">
    <property type="component" value="Unassembled WGS sequence"/>
</dbReference>
<proteinExistence type="predicted"/>
<keyword evidence="2" id="KW-1185">Reference proteome</keyword>
<name>A0A366CXT0_9GAMM</name>
<dbReference type="AlphaFoldDB" id="A0A366CXT0"/>
<reference evidence="1 2" key="1">
    <citation type="submission" date="2018-06" db="EMBL/GenBank/DDBJ databases">
        <title>Genomic Encyclopedia of Type Strains, Phase III (KMG-III): the genomes of soil and plant-associated and newly described type strains.</title>
        <authorList>
            <person name="Whitman W."/>
        </authorList>
    </citation>
    <scope>NUCLEOTIDE SEQUENCE [LARGE SCALE GENOMIC DNA]</scope>
    <source>
        <strain evidence="1 2">CECT 7732</strain>
    </source>
</reference>
<accession>A0A366CXT0</accession>